<evidence type="ECO:0000313" key="4">
    <source>
        <dbReference type="Proteomes" id="UP000285084"/>
    </source>
</evidence>
<dbReference type="VEuPathDB" id="FungiDB:FOC1_g10000979"/>
<dbReference type="VEuPathDB" id="FungiDB:FOZG_18469"/>
<feature type="compositionally biased region" description="Basic and acidic residues" evidence="1">
    <location>
        <begin position="1"/>
        <end position="10"/>
    </location>
</feature>
<evidence type="ECO:0000313" key="3">
    <source>
        <dbReference type="EMBL" id="RKK66265.1"/>
    </source>
</evidence>
<dbReference type="VEuPathDB" id="FungiDB:HZS61_004486"/>
<dbReference type="EMBL" id="MRCX01000311">
    <property type="protein sequence ID" value="RKK66265.1"/>
    <property type="molecule type" value="Genomic_DNA"/>
</dbReference>
<dbReference type="InterPro" id="IPR010730">
    <property type="entry name" value="HET"/>
</dbReference>
<evidence type="ECO:0000256" key="1">
    <source>
        <dbReference type="SAM" id="MobiDB-lite"/>
    </source>
</evidence>
<feature type="region of interest" description="Disordered" evidence="1">
    <location>
        <begin position="1"/>
        <end position="26"/>
    </location>
</feature>
<gene>
    <name evidence="3" type="ORF">BFJ69_g15564</name>
</gene>
<name>A0A420MDW5_FUSOX</name>
<dbReference type="VEuPathDB" id="FungiDB:FOMG_15366"/>
<proteinExistence type="predicted"/>
<sequence>MVMRQSKDETNQTQDLGESWSPYKPLSQHRDCTRLLRIEAAKDGDPITCSLFEVIFGDRPKFGALSYMWGDGQAGQTITLNGVGFNVRQNLWDALHYLRKHAPDTDYWIDATCINQKDIPERNRQVRMMHHIYFRAQTVVVWLGKRYAEYEAALPDLQRLGHDKPSNEQFNPELPTDSPRTDSAERSFAEKLYNDDYWKRLWIIQEIGLAQKIKVCFGNSATEWKQFTQFITMHNFGSKGPIRTIKKQIAKTGKIRYMAL</sequence>
<feature type="region of interest" description="Disordered" evidence="1">
    <location>
        <begin position="159"/>
        <end position="183"/>
    </location>
</feature>
<protein>
    <recommendedName>
        <fullName evidence="2">Heterokaryon incompatibility domain-containing protein</fullName>
    </recommendedName>
</protein>
<dbReference type="VEuPathDB" id="FungiDB:FOC4_g10001247"/>
<dbReference type="PANTHER" id="PTHR24148">
    <property type="entry name" value="ANKYRIN REPEAT DOMAIN-CONTAINING PROTEIN 39 HOMOLOG-RELATED"/>
    <property type="match status" value="1"/>
</dbReference>
<reference evidence="3 4" key="1">
    <citation type="journal article" date="2018" name="Sci. Rep.">
        <title>Characterisation of pathogen-specific regions and novel effector candidates in Fusarium oxysporum f. sp. cepae.</title>
        <authorList>
            <person name="Armitage A.D."/>
            <person name="Taylor A."/>
            <person name="Sobczyk M.K."/>
            <person name="Baxter L."/>
            <person name="Greenfield B.P."/>
            <person name="Bates H.J."/>
            <person name="Wilson F."/>
            <person name="Jackson A.C."/>
            <person name="Ott S."/>
            <person name="Harrison R.J."/>
            <person name="Clarkson J.P."/>
        </authorList>
    </citation>
    <scope>NUCLEOTIDE SEQUENCE [LARGE SCALE GENOMIC DNA]</scope>
    <source>
        <strain evidence="3 4">Fo_A13</strain>
    </source>
</reference>
<dbReference type="VEuPathDB" id="FungiDB:FOXG_03846"/>
<feature type="domain" description="Heterokaryon incompatibility" evidence="2">
    <location>
        <begin position="63"/>
        <end position="206"/>
    </location>
</feature>
<evidence type="ECO:0000259" key="2">
    <source>
        <dbReference type="Pfam" id="PF06985"/>
    </source>
</evidence>
<organism evidence="3 4">
    <name type="scientific">Fusarium oxysporum</name>
    <name type="common">Fusarium vascular wilt</name>
    <dbReference type="NCBI Taxonomy" id="5507"/>
    <lineage>
        <taxon>Eukaryota</taxon>
        <taxon>Fungi</taxon>
        <taxon>Dikarya</taxon>
        <taxon>Ascomycota</taxon>
        <taxon>Pezizomycotina</taxon>
        <taxon>Sordariomycetes</taxon>
        <taxon>Hypocreomycetidae</taxon>
        <taxon>Hypocreales</taxon>
        <taxon>Nectriaceae</taxon>
        <taxon>Fusarium</taxon>
        <taxon>Fusarium oxysporum species complex</taxon>
    </lineage>
</organism>
<dbReference type="AlphaFoldDB" id="A0A420MDW5"/>
<dbReference type="Pfam" id="PF06985">
    <property type="entry name" value="HET"/>
    <property type="match status" value="1"/>
</dbReference>
<dbReference type="InterPro" id="IPR052895">
    <property type="entry name" value="HetReg/Transcr_Mod"/>
</dbReference>
<dbReference type="PANTHER" id="PTHR24148:SF73">
    <property type="entry name" value="HET DOMAIN PROTEIN (AFU_ORTHOLOGUE AFUA_8G01020)"/>
    <property type="match status" value="1"/>
</dbReference>
<dbReference type="VEuPathDB" id="FungiDB:FOIG_13526"/>
<dbReference type="Proteomes" id="UP000285084">
    <property type="component" value="Unassembled WGS sequence"/>
</dbReference>
<comment type="caution">
    <text evidence="3">The sequence shown here is derived from an EMBL/GenBank/DDBJ whole genome shotgun (WGS) entry which is preliminary data.</text>
</comment>
<accession>A0A420MDW5</accession>